<evidence type="ECO:0000259" key="6">
    <source>
        <dbReference type="Pfam" id="PF14512"/>
    </source>
</evidence>
<evidence type="ECO:0000313" key="8">
    <source>
        <dbReference type="Proteomes" id="UP000217784"/>
    </source>
</evidence>
<comment type="cofactor">
    <cofactor evidence="1">
        <name>FMN</name>
        <dbReference type="ChEBI" id="CHEBI:58210"/>
    </cofactor>
</comment>
<keyword evidence="3" id="KW-0285">Flavoprotein</keyword>
<evidence type="ECO:0000256" key="1">
    <source>
        <dbReference type="ARBA" id="ARBA00001917"/>
    </source>
</evidence>
<keyword evidence="8" id="KW-1185">Reference proteome</keyword>
<dbReference type="PANTHER" id="PTHR43673:SF2">
    <property type="entry name" value="NITROREDUCTASE"/>
    <property type="match status" value="1"/>
</dbReference>
<keyword evidence="4" id="KW-0288">FMN</keyword>
<evidence type="ECO:0000256" key="4">
    <source>
        <dbReference type="ARBA" id="ARBA00022643"/>
    </source>
</evidence>
<dbReference type="Pfam" id="PF14512">
    <property type="entry name" value="TM1586_NiRdase"/>
    <property type="match status" value="1"/>
</dbReference>
<feature type="domain" description="Putative nitroreductase TM1586" evidence="6">
    <location>
        <begin position="7"/>
        <end position="223"/>
    </location>
</feature>
<dbReference type="RefSeq" id="WP_069582789.1">
    <property type="nucleotide sequence ID" value="NZ_LMVM01000023.1"/>
</dbReference>
<evidence type="ECO:0000256" key="2">
    <source>
        <dbReference type="ARBA" id="ARBA00007118"/>
    </source>
</evidence>
<protein>
    <recommendedName>
        <fullName evidence="6">Putative nitroreductase TM1586 domain-containing protein</fullName>
    </recommendedName>
</protein>
<name>A0A2A2H4Z9_METBR</name>
<evidence type="ECO:0000256" key="3">
    <source>
        <dbReference type="ARBA" id="ARBA00022630"/>
    </source>
</evidence>
<evidence type="ECO:0000256" key="5">
    <source>
        <dbReference type="ARBA" id="ARBA00023002"/>
    </source>
</evidence>
<evidence type="ECO:0000313" key="7">
    <source>
        <dbReference type="EMBL" id="PAV04501.1"/>
    </source>
</evidence>
<organism evidence="7 8">
    <name type="scientific">Methanobacterium bryantii</name>
    <dbReference type="NCBI Taxonomy" id="2161"/>
    <lineage>
        <taxon>Archaea</taxon>
        <taxon>Methanobacteriati</taxon>
        <taxon>Methanobacteriota</taxon>
        <taxon>Methanomada group</taxon>
        <taxon>Methanobacteria</taxon>
        <taxon>Methanobacteriales</taxon>
        <taxon>Methanobacteriaceae</taxon>
        <taxon>Methanobacterium</taxon>
    </lineage>
</organism>
<keyword evidence="5" id="KW-0560">Oxidoreductase</keyword>
<accession>A0A2A2H4Z9</accession>
<dbReference type="CDD" id="cd02062">
    <property type="entry name" value="Nitro_FMN_reductase"/>
    <property type="match status" value="1"/>
</dbReference>
<dbReference type="Gene3D" id="3.40.109.30">
    <property type="entry name" value="putative nitroreductase (tm1586), domain 2"/>
    <property type="match status" value="1"/>
</dbReference>
<comment type="caution">
    <text evidence="7">The sequence shown here is derived from an EMBL/GenBank/DDBJ whole genome shotgun (WGS) entry which is preliminary data.</text>
</comment>
<comment type="similarity">
    <text evidence="2">Belongs to the nitroreductase family.</text>
</comment>
<dbReference type="OrthoDB" id="287850at2157"/>
<dbReference type="AlphaFoldDB" id="A0A2A2H4Z9"/>
<dbReference type="PANTHER" id="PTHR43673">
    <property type="entry name" value="NAD(P)H NITROREDUCTASE YDGI-RELATED"/>
    <property type="match status" value="1"/>
</dbReference>
<dbReference type="SUPFAM" id="SSF55469">
    <property type="entry name" value="FMN-dependent nitroreductase-like"/>
    <property type="match status" value="1"/>
</dbReference>
<dbReference type="Proteomes" id="UP000217784">
    <property type="component" value="Unassembled WGS sequence"/>
</dbReference>
<dbReference type="GO" id="GO:0016491">
    <property type="term" value="F:oxidoreductase activity"/>
    <property type="evidence" value="ECO:0007669"/>
    <property type="project" value="UniProtKB-KW"/>
</dbReference>
<dbReference type="EMBL" id="LMVM01000023">
    <property type="protein sequence ID" value="PAV04501.1"/>
    <property type="molecule type" value="Genomic_DNA"/>
</dbReference>
<proteinExistence type="inferred from homology"/>
<gene>
    <name evidence="7" type="ORF">ASJ80_06620</name>
</gene>
<dbReference type="Gene3D" id="3.40.109.10">
    <property type="entry name" value="NADH Oxidase"/>
    <property type="match status" value="1"/>
</dbReference>
<dbReference type="InterPro" id="IPR000415">
    <property type="entry name" value="Nitroreductase-like"/>
</dbReference>
<sequence length="260" mass="29697">MERTDYYSTIFKRRSVKKYDQTPLDKKTLEEISNHIKSLKPMYDNIKTEVKIIPLEQVETKKKQAPHYMAIFSEPKGDYLVNVGYMLQQMDLFLSGNDIGSCWQGSPRPNEDVLKNSDLEFVIVMSFGKPKKSKPEELHRSSASDFKRKPLNEISTVKGADKIVEAARLAPSAGNSQPWFFTGDENMIHVYSSKPYAVKEHKAPKVQKYNIISMGIAIYHLHAALEHFGKKVAILSDENAKTRAPENYEYVVSLKAEYVT</sequence>
<reference evidence="7 8" key="1">
    <citation type="journal article" date="2017" name="BMC Genomics">
        <title>Genomic analysis of methanogenic archaea reveals a shift towards energy conservation.</title>
        <authorList>
            <person name="Gilmore S.P."/>
            <person name="Henske J.K."/>
            <person name="Sexton J.A."/>
            <person name="Solomon K.V."/>
            <person name="Seppala S."/>
            <person name="Yoo J.I."/>
            <person name="Huyett L.M."/>
            <person name="Pressman A."/>
            <person name="Cogan J.Z."/>
            <person name="Kivenson V."/>
            <person name="Peng X."/>
            <person name="Tan Y."/>
            <person name="Valentine D.L."/>
            <person name="O'Malley M.A."/>
        </authorList>
    </citation>
    <scope>NUCLEOTIDE SEQUENCE [LARGE SCALE GENOMIC DNA]</scope>
    <source>
        <strain evidence="7 8">M.o.H.</strain>
    </source>
</reference>
<dbReference type="InterPro" id="IPR029478">
    <property type="entry name" value="TM1586_NiRdase"/>
</dbReference>